<dbReference type="FunFam" id="1.10.472.80:FF:000020">
    <property type="entry name" value="TBC1 domain family, member 16"/>
    <property type="match status" value="1"/>
</dbReference>
<evidence type="ECO:0000256" key="1">
    <source>
        <dbReference type="ARBA" id="ARBA00022468"/>
    </source>
</evidence>
<dbReference type="AlphaFoldDB" id="A0A3M6V0U1"/>
<evidence type="ECO:0000313" key="3">
    <source>
        <dbReference type="EMBL" id="RMX59507.1"/>
    </source>
</evidence>
<dbReference type="Pfam" id="PF00566">
    <property type="entry name" value="RabGAP-TBC"/>
    <property type="match status" value="1"/>
</dbReference>
<keyword evidence="1" id="KW-0343">GTPase activation</keyword>
<dbReference type="Gene3D" id="2.30.29.230">
    <property type="match status" value="1"/>
</dbReference>
<dbReference type="OrthoDB" id="10264062at2759"/>
<dbReference type="PANTHER" id="PTHR22957">
    <property type="entry name" value="TBC1 DOMAIN FAMILY MEMBER GTPASE-ACTIVATING PROTEIN"/>
    <property type="match status" value="1"/>
</dbReference>
<dbReference type="Pfam" id="PF12068">
    <property type="entry name" value="PH_RBD"/>
    <property type="match status" value="1"/>
</dbReference>
<dbReference type="Gene3D" id="1.10.472.80">
    <property type="entry name" value="Ypt/Rab-GAP domain of gyp1p, domain 3"/>
    <property type="match status" value="1"/>
</dbReference>
<evidence type="ECO:0000313" key="4">
    <source>
        <dbReference type="Proteomes" id="UP000275408"/>
    </source>
</evidence>
<dbReference type="Gene3D" id="1.10.8.270">
    <property type="entry name" value="putative rabgap domain of human tbc1 domain family member 14 like domains"/>
    <property type="match status" value="1"/>
</dbReference>
<dbReference type="STRING" id="46731.A0A3M6V0U1"/>
<keyword evidence="4" id="KW-1185">Reference proteome</keyword>
<dbReference type="GO" id="GO:0005096">
    <property type="term" value="F:GTPase activator activity"/>
    <property type="evidence" value="ECO:0007669"/>
    <property type="project" value="UniProtKB-KW"/>
</dbReference>
<accession>A0A3M6V0U1</accession>
<dbReference type="PANTHER" id="PTHR22957:SF547">
    <property type="entry name" value="TBC1 DOMAIN FAMILY MEMBER 16"/>
    <property type="match status" value="1"/>
</dbReference>
<sequence length="556" mass="64784">MLSHLIKFAVEGAAVFDSVIPSSFYLDSEDDPSESEEVLFCKNNVCVHSSSLSESHSPGYFTLKSITHRSGLVRLLVAWTPNAYFFDEQPETTDHQVMDVRETEEPQISNISRSTEKFSVDLSEMKSVRLFNKQEDDSCGELVIGNYENHYKVFHFHHGGLDRITQVLQLWDWCARDINPLDEDDLRKKSFTMVSKRSLMEGFHPEEGRFDPMTVLTWKQLFDDRGRIEDVMNFRKAAFFGGLSPEVRREAWKFLLHYLPFGSSSQQREEIRNDKKREYLNIQGTRLEKNQDEKHKFWKTVECIVDKDVVRTDRSHPYFAGNDNPNVTIMRNILLNYATHNPQVGYNQGMSDLLATVLAVVQDEVDAFWCFVGLMERSVFVTSPKDDIMDSQLCYLRELLRLLVPRFYAHCILKDDAMDMLFCHRWLLLSFKREFFNEEVLKMWEACWSHYQTKYFHIFLCVAMLQEYGGPVVDKNLSADDMLQFFTDLSMKMDGTRVLRMARHSLLKFRQLPGIPCSLRRLLSGPGIWDSAPLPKIQCDCLNSCVYLHDESKLCN</sequence>
<dbReference type="InterPro" id="IPR021935">
    <property type="entry name" value="SGSM1/2_RBD"/>
</dbReference>
<dbReference type="PROSITE" id="PS50086">
    <property type="entry name" value="TBC_RABGAP"/>
    <property type="match status" value="1"/>
</dbReference>
<dbReference type="EMBL" id="RCHS01000317">
    <property type="protein sequence ID" value="RMX59507.1"/>
    <property type="molecule type" value="Genomic_DNA"/>
</dbReference>
<proteinExistence type="predicted"/>
<dbReference type="SUPFAM" id="SSF47923">
    <property type="entry name" value="Ypt/Rab-GAP domain of gyp1p"/>
    <property type="match status" value="2"/>
</dbReference>
<dbReference type="SMART" id="SM00164">
    <property type="entry name" value="TBC"/>
    <property type="match status" value="1"/>
</dbReference>
<organism evidence="3 4">
    <name type="scientific">Pocillopora damicornis</name>
    <name type="common">Cauliflower coral</name>
    <name type="synonym">Millepora damicornis</name>
    <dbReference type="NCBI Taxonomy" id="46731"/>
    <lineage>
        <taxon>Eukaryota</taxon>
        <taxon>Metazoa</taxon>
        <taxon>Cnidaria</taxon>
        <taxon>Anthozoa</taxon>
        <taxon>Hexacorallia</taxon>
        <taxon>Scleractinia</taxon>
        <taxon>Astrocoeniina</taxon>
        <taxon>Pocilloporidae</taxon>
        <taxon>Pocillopora</taxon>
    </lineage>
</organism>
<feature type="domain" description="Rab-GAP TBC" evidence="2">
    <location>
        <begin position="242"/>
        <end position="451"/>
    </location>
</feature>
<gene>
    <name evidence="3" type="ORF">pdam_00023073</name>
</gene>
<dbReference type="OMA" id="RTERACI"/>
<protein>
    <recommendedName>
        <fullName evidence="2">Rab-GAP TBC domain-containing protein</fullName>
    </recommendedName>
</protein>
<name>A0A3M6V0U1_POCDA</name>
<evidence type="ECO:0000259" key="2">
    <source>
        <dbReference type="PROSITE" id="PS50086"/>
    </source>
</evidence>
<comment type="caution">
    <text evidence="3">The sequence shown here is derived from an EMBL/GenBank/DDBJ whole genome shotgun (WGS) entry which is preliminary data.</text>
</comment>
<dbReference type="InterPro" id="IPR000195">
    <property type="entry name" value="Rab-GAP-TBC_dom"/>
</dbReference>
<dbReference type="InterPro" id="IPR035969">
    <property type="entry name" value="Rab-GAP_TBC_sf"/>
</dbReference>
<reference evidence="3 4" key="1">
    <citation type="journal article" date="2018" name="Sci. Rep.">
        <title>Comparative analysis of the Pocillopora damicornis genome highlights role of immune system in coral evolution.</title>
        <authorList>
            <person name="Cunning R."/>
            <person name="Bay R.A."/>
            <person name="Gillette P."/>
            <person name="Baker A.C."/>
            <person name="Traylor-Knowles N."/>
        </authorList>
    </citation>
    <scope>NUCLEOTIDE SEQUENCE [LARGE SCALE GENOMIC DNA]</scope>
    <source>
        <strain evidence="3">RSMAS</strain>
        <tissue evidence="3">Whole animal</tissue>
    </source>
</reference>
<dbReference type="Proteomes" id="UP000275408">
    <property type="component" value="Unassembled WGS sequence"/>
</dbReference>
<dbReference type="GO" id="GO:0005769">
    <property type="term" value="C:early endosome"/>
    <property type="evidence" value="ECO:0007669"/>
    <property type="project" value="TreeGrafter"/>
</dbReference>
<dbReference type="FunFam" id="1.10.8.270:FF:000017">
    <property type="entry name" value="TBC1 domain family member 16"/>
    <property type="match status" value="1"/>
</dbReference>